<protein>
    <submittedName>
        <fullName evidence="2">Uncharacterized protein</fullName>
    </submittedName>
</protein>
<evidence type="ECO:0000313" key="2">
    <source>
        <dbReference type="EMBL" id="OKH32554.1"/>
    </source>
</evidence>
<name>A0A1U7I7Z3_9CYAN</name>
<dbReference type="OrthoDB" id="464730at2"/>
<organism evidence="2 3">
    <name type="scientific">[Phormidium ambiguum] IAM M-71</name>
    <dbReference type="NCBI Taxonomy" id="454136"/>
    <lineage>
        <taxon>Bacteria</taxon>
        <taxon>Bacillati</taxon>
        <taxon>Cyanobacteriota</taxon>
        <taxon>Cyanophyceae</taxon>
        <taxon>Oscillatoriophycideae</taxon>
        <taxon>Aerosakkonematales</taxon>
        <taxon>Aerosakkonemataceae</taxon>
        <taxon>Floridanema</taxon>
    </lineage>
</organism>
<feature type="coiled-coil region" evidence="1">
    <location>
        <begin position="20"/>
        <end position="47"/>
    </location>
</feature>
<sequence>MTNQPRIPDPKTSKRLLSNLRKTHLEMQEFNEELAEINARLAQYISQQKLQRVRHTLNVLTVESEKLPD</sequence>
<dbReference type="Proteomes" id="UP000185860">
    <property type="component" value="Unassembled WGS sequence"/>
</dbReference>
<gene>
    <name evidence="2" type="ORF">NIES2119_25795</name>
</gene>
<dbReference type="EMBL" id="MRCE01000038">
    <property type="protein sequence ID" value="OKH32554.1"/>
    <property type="molecule type" value="Genomic_DNA"/>
</dbReference>
<dbReference type="AlphaFoldDB" id="A0A1U7I7Z3"/>
<comment type="caution">
    <text evidence="2">The sequence shown here is derived from an EMBL/GenBank/DDBJ whole genome shotgun (WGS) entry which is preliminary data.</text>
</comment>
<keyword evidence="1" id="KW-0175">Coiled coil</keyword>
<dbReference type="RefSeq" id="WP_073596358.1">
    <property type="nucleotide sequence ID" value="NZ_MRCE01000038.1"/>
</dbReference>
<proteinExistence type="predicted"/>
<reference evidence="2 3" key="1">
    <citation type="submission" date="2016-11" db="EMBL/GenBank/DDBJ databases">
        <title>Draft Genome Sequences of Nine Cyanobacterial Strains from Diverse Habitats.</title>
        <authorList>
            <person name="Zhu T."/>
            <person name="Hou S."/>
            <person name="Lu X."/>
            <person name="Hess W.R."/>
        </authorList>
    </citation>
    <scope>NUCLEOTIDE SEQUENCE [LARGE SCALE GENOMIC DNA]</scope>
    <source>
        <strain evidence="2 3">IAM M-71</strain>
    </source>
</reference>
<accession>A0A1U7I7Z3</accession>
<evidence type="ECO:0000256" key="1">
    <source>
        <dbReference type="SAM" id="Coils"/>
    </source>
</evidence>
<evidence type="ECO:0000313" key="3">
    <source>
        <dbReference type="Proteomes" id="UP000185860"/>
    </source>
</evidence>